<evidence type="ECO:0000256" key="1">
    <source>
        <dbReference type="SAM" id="SignalP"/>
    </source>
</evidence>
<protein>
    <submittedName>
        <fullName evidence="2">Uncharacterized protein</fullName>
    </submittedName>
</protein>
<comment type="caution">
    <text evidence="2">The sequence shown here is derived from an EMBL/GenBank/DDBJ whole genome shotgun (WGS) entry which is preliminary data.</text>
</comment>
<keyword evidence="1" id="KW-0732">Signal</keyword>
<dbReference type="EMBL" id="JAVRQU010000012">
    <property type="protein sequence ID" value="KAK5696537.1"/>
    <property type="molecule type" value="Genomic_DNA"/>
</dbReference>
<organism evidence="2 3">
    <name type="scientific">Elasticomyces elasticus</name>
    <dbReference type="NCBI Taxonomy" id="574655"/>
    <lineage>
        <taxon>Eukaryota</taxon>
        <taxon>Fungi</taxon>
        <taxon>Dikarya</taxon>
        <taxon>Ascomycota</taxon>
        <taxon>Pezizomycotina</taxon>
        <taxon>Dothideomycetes</taxon>
        <taxon>Dothideomycetidae</taxon>
        <taxon>Mycosphaerellales</taxon>
        <taxon>Teratosphaeriaceae</taxon>
        <taxon>Elasticomyces</taxon>
    </lineage>
</organism>
<sequence length="361" mass="40594">MAKGHHPMLWCILLYPLVLFITGTQSRDTGHLNAANGTVQILNYNASQVTIHGAPFAAVKAVNPDTFRDYAFKGTGYIGVLECPDTPQTYFTDRAALVDNGWVQHDTINTDPYSIPEEDKLIPEDAYPIYKELQISTDPAHNSYYEWTQDKRGVTAVAYGPNGEIGAGKQYKATGGEYNNFHNPQDGMIICAHSYSSAWLANKYEILRPPPPLSRLSDVLWFQWKDAVAHTGQPQLVSNLKWIWRHLVIDDTSKDIMDTIEALPEVQLRKWPSDIYDMYAADKQEREIARTLLASPNGVGVVHFLAQHRAELGKKSVSKVQFWGIPGEYGGNPERHMLFHIYDLPDKPVEGDPWGRRSLGA</sequence>
<dbReference type="Proteomes" id="UP001310594">
    <property type="component" value="Unassembled WGS sequence"/>
</dbReference>
<evidence type="ECO:0000313" key="3">
    <source>
        <dbReference type="Proteomes" id="UP001310594"/>
    </source>
</evidence>
<evidence type="ECO:0000313" key="2">
    <source>
        <dbReference type="EMBL" id="KAK5696537.1"/>
    </source>
</evidence>
<name>A0AAN7W462_9PEZI</name>
<gene>
    <name evidence="2" type="ORF">LTR97_007840</name>
</gene>
<feature type="signal peptide" evidence="1">
    <location>
        <begin position="1"/>
        <end position="26"/>
    </location>
</feature>
<proteinExistence type="predicted"/>
<accession>A0AAN7W462</accession>
<feature type="chain" id="PRO_5043048617" evidence="1">
    <location>
        <begin position="27"/>
        <end position="361"/>
    </location>
</feature>
<reference evidence="2" key="1">
    <citation type="submission" date="2023-08" db="EMBL/GenBank/DDBJ databases">
        <title>Black Yeasts Isolated from many extreme environments.</title>
        <authorList>
            <person name="Coleine C."/>
            <person name="Stajich J.E."/>
            <person name="Selbmann L."/>
        </authorList>
    </citation>
    <scope>NUCLEOTIDE SEQUENCE</scope>
    <source>
        <strain evidence="2">CCFEE 5810</strain>
    </source>
</reference>
<dbReference type="AlphaFoldDB" id="A0AAN7W462"/>